<name>A0A0R1UC56_9LACO</name>
<comment type="caution">
    <text evidence="2">The sequence shown here is derived from an EMBL/GenBank/DDBJ whole genome shotgun (WGS) entry which is preliminary data.</text>
</comment>
<keyword evidence="1" id="KW-0472">Membrane</keyword>
<dbReference type="AlphaFoldDB" id="A0A0R1UC56"/>
<dbReference type="RefSeq" id="WP_169787530.1">
    <property type="nucleotide sequence ID" value="NZ_AZFM01000005.1"/>
</dbReference>
<evidence type="ECO:0000313" key="2">
    <source>
        <dbReference type="EMBL" id="KRL90975.1"/>
    </source>
</evidence>
<organism evidence="2 3">
    <name type="scientific">Lactobacillus kalixensis DSM 16043</name>
    <dbReference type="NCBI Taxonomy" id="1423763"/>
    <lineage>
        <taxon>Bacteria</taxon>
        <taxon>Bacillati</taxon>
        <taxon>Bacillota</taxon>
        <taxon>Bacilli</taxon>
        <taxon>Lactobacillales</taxon>
        <taxon>Lactobacillaceae</taxon>
        <taxon>Lactobacillus</taxon>
    </lineage>
</organism>
<proteinExistence type="predicted"/>
<keyword evidence="1" id="KW-1133">Transmembrane helix</keyword>
<evidence type="ECO:0000313" key="3">
    <source>
        <dbReference type="Proteomes" id="UP000051036"/>
    </source>
</evidence>
<gene>
    <name evidence="2" type="ORF">FC46_GL001585</name>
</gene>
<dbReference type="STRING" id="1423763.FC46_GL001585"/>
<dbReference type="Proteomes" id="UP000051036">
    <property type="component" value="Unassembled WGS sequence"/>
</dbReference>
<accession>A0A0R1UC56</accession>
<keyword evidence="3" id="KW-1185">Reference proteome</keyword>
<reference evidence="2 3" key="1">
    <citation type="journal article" date="2015" name="Genome Announc.">
        <title>Expanding the biotechnology potential of lactobacilli through comparative genomics of 213 strains and associated genera.</title>
        <authorList>
            <person name="Sun Z."/>
            <person name="Harris H.M."/>
            <person name="McCann A."/>
            <person name="Guo C."/>
            <person name="Argimon S."/>
            <person name="Zhang W."/>
            <person name="Yang X."/>
            <person name="Jeffery I.B."/>
            <person name="Cooney J.C."/>
            <person name="Kagawa T.F."/>
            <person name="Liu W."/>
            <person name="Song Y."/>
            <person name="Salvetti E."/>
            <person name="Wrobel A."/>
            <person name="Rasinkangas P."/>
            <person name="Parkhill J."/>
            <person name="Rea M.C."/>
            <person name="O'Sullivan O."/>
            <person name="Ritari J."/>
            <person name="Douillard F.P."/>
            <person name="Paul Ross R."/>
            <person name="Yang R."/>
            <person name="Briner A.E."/>
            <person name="Felis G.E."/>
            <person name="de Vos W.M."/>
            <person name="Barrangou R."/>
            <person name="Klaenhammer T.R."/>
            <person name="Caufield P.W."/>
            <person name="Cui Y."/>
            <person name="Zhang H."/>
            <person name="O'Toole P.W."/>
        </authorList>
    </citation>
    <scope>NUCLEOTIDE SEQUENCE [LARGE SCALE GENOMIC DNA]</scope>
    <source>
        <strain evidence="2 3">DSM 16043</strain>
    </source>
</reference>
<sequence length="55" mass="6004">MNKINLIIIGVVFLVIAEISALRAMSKQNKTSSDKALAIIFLIFGLLITVIGIFK</sequence>
<feature type="transmembrane region" description="Helical" evidence="1">
    <location>
        <begin position="6"/>
        <end position="24"/>
    </location>
</feature>
<protein>
    <submittedName>
        <fullName evidence="2">Uncharacterized protein</fullName>
    </submittedName>
</protein>
<evidence type="ECO:0000256" key="1">
    <source>
        <dbReference type="SAM" id="Phobius"/>
    </source>
</evidence>
<dbReference type="EMBL" id="AZFM01000005">
    <property type="protein sequence ID" value="KRL90975.1"/>
    <property type="molecule type" value="Genomic_DNA"/>
</dbReference>
<keyword evidence="1" id="KW-0812">Transmembrane</keyword>
<dbReference type="PATRIC" id="fig|1423763.3.peg.1609"/>
<feature type="transmembrane region" description="Helical" evidence="1">
    <location>
        <begin position="36"/>
        <end position="54"/>
    </location>
</feature>